<dbReference type="AlphaFoldDB" id="A0A369BQT7"/>
<gene>
    <name evidence="1" type="ORF">DFQ59_1205</name>
</gene>
<reference evidence="1 2" key="1">
    <citation type="submission" date="2018-07" db="EMBL/GenBank/DDBJ databases">
        <title>Genomic Encyclopedia of Type Strains, Phase IV (KMG-IV): sequencing the most valuable type-strain genomes for metagenomic binning, comparative biology and taxonomic classification.</title>
        <authorList>
            <person name="Goeker M."/>
        </authorList>
    </citation>
    <scope>NUCLEOTIDE SEQUENCE [LARGE SCALE GENOMIC DNA]</scope>
    <source>
        <strain evidence="1 2">DSM 26407</strain>
    </source>
</reference>
<keyword evidence="2" id="KW-1185">Reference proteome</keyword>
<comment type="caution">
    <text evidence="1">The sequence shown here is derived from an EMBL/GenBank/DDBJ whole genome shotgun (WGS) entry which is preliminary data.</text>
</comment>
<dbReference type="EMBL" id="QPJY01000020">
    <property type="protein sequence ID" value="RCX21964.1"/>
    <property type="molecule type" value="Genomic_DNA"/>
</dbReference>
<dbReference type="Proteomes" id="UP000252707">
    <property type="component" value="Unassembled WGS sequence"/>
</dbReference>
<dbReference type="RefSeq" id="WP_114281372.1">
    <property type="nucleotide sequence ID" value="NZ_QPJY01000020.1"/>
</dbReference>
<organism evidence="1 2">
    <name type="scientific">Thioalbus denitrificans</name>
    <dbReference type="NCBI Taxonomy" id="547122"/>
    <lineage>
        <taxon>Bacteria</taxon>
        <taxon>Pseudomonadati</taxon>
        <taxon>Pseudomonadota</taxon>
        <taxon>Gammaproteobacteria</taxon>
        <taxon>Chromatiales</taxon>
        <taxon>Ectothiorhodospiraceae</taxon>
        <taxon>Thioalbus</taxon>
    </lineage>
</organism>
<evidence type="ECO:0000313" key="2">
    <source>
        <dbReference type="Proteomes" id="UP000252707"/>
    </source>
</evidence>
<proteinExistence type="predicted"/>
<accession>A0A369BQT7</accession>
<name>A0A369BQT7_9GAMM</name>
<sequence>MPEEKATKVYKLRVRIPKGMTVEMVLEPVDAVGEGEAETEQGRIKWGDDHLSCCVDGAVVSPVSTINAQPDRPGGDRR</sequence>
<protein>
    <submittedName>
        <fullName evidence="1">Uncharacterized protein</fullName>
    </submittedName>
</protein>
<evidence type="ECO:0000313" key="1">
    <source>
        <dbReference type="EMBL" id="RCX21964.1"/>
    </source>
</evidence>